<evidence type="ECO:0000313" key="2">
    <source>
        <dbReference type="EMBL" id="GIY64139.1"/>
    </source>
</evidence>
<reference evidence="2 3" key="1">
    <citation type="submission" date="2021-06" db="EMBL/GenBank/DDBJ databases">
        <title>Caerostris extrusa draft genome.</title>
        <authorList>
            <person name="Kono N."/>
            <person name="Arakawa K."/>
        </authorList>
    </citation>
    <scope>NUCLEOTIDE SEQUENCE [LARGE SCALE GENOMIC DNA]</scope>
</reference>
<keyword evidence="3" id="KW-1185">Reference proteome</keyword>
<dbReference type="Proteomes" id="UP001054945">
    <property type="component" value="Unassembled WGS sequence"/>
</dbReference>
<protein>
    <submittedName>
        <fullName evidence="2">Uncharacterized protein</fullName>
    </submittedName>
</protein>
<sequence>MEMEVSADYPSRGKAADPVDHAVPHGISEPELCYMIASDGDRRSVFIDGKSTPQGSSKVVHISVIADIVSASNSQATADTDPDTL</sequence>
<feature type="compositionally biased region" description="Basic and acidic residues" evidence="1">
    <location>
        <begin position="14"/>
        <end position="23"/>
    </location>
</feature>
<gene>
    <name evidence="2" type="ORF">CEXT_612901</name>
</gene>
<proteinExistence type="predicted"/>
<feature type="region of interest" description="Disordered" evidence="1">
    <location>
        <begin position="1"/>
        <end position="23"/>
    </location>
</feature>
<name>A0AAV4V2M0_CAEEX</name>
<dbReference type="EMBL" id="BPLR01013838">
    <property type="protein sequence ID" value="GIY64139.1"/>
    <property type="molecule type" value="Genomic_DNA"/>
</dbReference>
<accession>A0AAV4V2M0</accession>
<organism evidence="2 3">
    <name type="scientific">Caerostris extrusa</name>
    <name type="common">Bark spider</name>
    <name type="synonym">Caerostris bankana</name>
    <dbReference type="NCBI Taxonomy" id="172846"/>
    <lineage>
        <taxon>Eukaryota</taxon>
        <taxon>Metazoa</taxon>
        <taxon>Ecdysozoa</taxon>
        <taxon>Arthropoda</taxon>
        <taxon>Chelicerata</taxon>
        <taxon>Arachnida</taxon>
        <taxon>Araneae</taxon>
        <taxon>Araneomorphae</taxon>
        <taxon>Entelegynae</taxon>
        <taxon>Araneoidea</taxon>
        <taxon>Araneidae</taxon>
        <taxon>Caerostris</taxon>
    </lineage>
</organism>
<evidence type="ECO:0000256" key="1">
    <source>
        <dbReference type="SAM" id="MobiDB-lite"/>
    </source>
</evidence>
<dbReference type="AlphaFoldDB" id="A0AAV4V2M0"/>
<evidence type="ECO:0000313" key="3">
    <source>
        <dbReference type="Proteomes" id="UP001054945"/>
    </source>
</evidence>
<comment type="caution">
    <text evidence="2">The sequence shown here is derived from an EMBL/GenBank/DDBJ whole genome shotgun (WGS) entry which is preliminary data.</text>
</comment>